<feature type="compositionally biased region" description="Pro residues" evidence="8">
    <location>
        <begin position="142"/>
        <end position="154"/>
    </location>
</feature>
<keyword evidence="2" id="KW-0964">Secreted</keyword>
<dbReference type="FunFam" id="4.10.410.10:FF:000020">
    <property type="entry name" value="Collagen, type VI, alpha 3"/>
    <property type="match status" value="1"/>
</dbReference>
<keyword evidence="5" id="KW-1015">Disulfide bond</keyword>
<dbReference type="GO" id="GO:0004867">
    <property type="term" value="F:serine-type endopeptidase inhibitor activity"/>
    <property type="evidence" value="ECO:0007669"/>
    <property type="project" value="UniProtKB-KW"/>
</dbReference>
<evidence type="ECO:0000256" key="8">
    <source>
        <dbReference type="SAM" id="MobiDB-lite"/>
    </source>
</evidence>
<dbReference type="AlphaFoldDB" id="A0AA36FR39"/>
<keyword evidence="7" id="KW-1203">Blood coagulation cascade inhibiting toxin</keyword>
<feature type="domain" description="BPTI/Kunitz inhibitor" evidence="10">
    <location>
        <begin position="165"/>
        <end position="214"/>
    </location>
</feature>
<dbReference type="PANTHER" id="PTHR10083:SF376">
    <property type="entry name" value="SERINE PEPTIDASE INHIBITOR, KUNITZ TYPE, 3"/>
    <property type="match status" value="1"/>
</dbReference>
<dbReference type="InterPro" id="IPR050098">
    <property type="entry name" value="TFPI/VKTCI-like"/>
</dbReference>
<dbReference type="SUPFAM" id="SSF57362">
    <property type="entry name" value="BPTI-like"/>
    <property type="match status" value="1"/>
</dbReference>
<evidence type="ECO:0000313" key="12">
    <source>
        <dbReference type="Proteomes" id="UP001177023"/>
    </source>
</evidence>
<feature type="signal peptide" evidence="9">
    <location>
        <begin position="1"/>
        <end position="17"/>
    </location>
</feature>
<dbReference type="CDD" id="cd00109">
    <property type="entry name" value="Kunitz-type"/>
    <property type="match status" value="1"/>
</dbReference>
<evidence type="ECO:0000256" key="9">
    <source>
        <dbReference type="SAM" id="SignalP"/>
    </source>
</evidence>
<organism evidence="11 12">
    <name type="scientific">Mesorhabditis spiculigera</name>
    <dbReference type="NCBI Taxonomy" id="96644"/>
    <lineage>
        <taxon>Eukaryota</taxon>
        <taxon>Metazoa</taxon>
        <taxon>Ecdysozoa</taxon>
        <taxon>Nematoda</taxon>
        <taxon>Chromadorea</taxon>
        <taxon>Rhabditida</taxon>
        <taxon>Rhabditina</taxon>
        <taxon>Rhabditomorpha</taxon>
        <taxon>Rhabditoidea</taxon>
        <taxon>Rhabditidae</taxon>
        <taxon>Mesorhabditinae</taxon>
        <taxon>Mesorhabditis</taxon>
    </lineage>
</organism>
<evidence type="ECO:0000256" key="4">
    <source>
        <dbReference type="ARBA" id="ARBA00022900"/>
    </source>
</evidence>
<feature type="chain" id="PRO_5041396010" description="BPTI/Kunitz inhibitor domain-containing protein" evidence="9">
    <location>
        <begin position="18"/>
        <end position="218"/>
    </location>
</feature>
<dbReference type="Pfam" id="PF00014">
    <property type="entry name" value="Kunitz_BPTI"/>
    <property type="match status" value="1"/>
</dbReference>
<evidence type="ECO:0000313" key="11">
    <source>
        <dbReference type="EMBL" id="CAJ0558574.1"/>
    </source>
</evidence>
<dbReference type="InterPro" id="IPR036880">
    <property type="entry name" value="Kunitz_BPTI_sf"/>
</dbReference>
<dbReference type="GO" id="GO:0005615">
    <property type="term" value="C:extracellular space"/>
    <property type="evidence" value="ECO:0007669"/>
    <property type="project" value="TreeGrafter"/>
</dbReference>
<feature type="region of interest" description="Disordered" evidence="8">
    <location>
        <begin position="137"/>
        <end position="162"/>
    </location>
</feature>
<dbReference type="EMBL" id="CATQJA010000245">
    <property type="protein sequence ID" value="CAJ0558574.1"/>
    <property type="molecule type" value="Genomic_DNA"/>
</dbReference>
<accession>A0AA36FR39</accession>
<gene>
    <name evidence="11" type="ORF">MSPICULIGERA_LOCUS1025</name>
</gene>
<dbReference type="InterPro" id="IPR002223">
    <property type="entry name" value="Kunitz_BPTI"/>
</dbReference>
<evidence type="ECO:0000256" key="3">
    <source>
        <dbReference type="ARBA" id="ARBA00022690"/>
    </source>
</evidence>
<evidence type="ECO:0000256" key="1">
    <source>
        <dbReference type="ARBA" id="ARBA00004613"/>
    </source>
</evidence>
<proteinExistence type="predicted"/>
<reference evidence="11" key="1">
    <citation type="submission" date="2023-06" db="EMBL/GenBank/DDBJ databases">
        <authorList>
            <person name="Delattre M."/>
        </authorList>
    </citation>
    <scope>NUCLEOTIDE SEQUENCE</scope>
    <source>
        <strain evidence="11">AF72</strain>
    </source>
</reference>
<evidence type="ECO:0000256" key="2">
    <source>
        <dbReference type="ARBA" id="ARBA00022525"/>
    </source>
</evidence>
<keyword evidence="6" id="KW-1199">Hemostasis impairing toxin</keyword>
<sequence length="218" mass="22841">MVSRIVILLVLLQLTRAQFSPCESLICDAPKQCVVQNDIAQCVLQPASNGFSGSNMLSNLFGSALGATEAPTSEIATPAPPNFSATTTASAGLFGLLGQQGGNQAGANDPFSSLLKLFSLAPPAPAPEAGTPAATLATAAPWTPPPPVTQPPPTTTTSTPEPDICVLPPLTGNCQRARIMWYFDNETRACERFSFSGCGNSNRFESKRACEARCLRLV</sequence>
<name>A0AA36FR39_9BILA</name>
<dbReference type="PROSITE" id="PS50279">
    <property type="entry name" value="BPTI_KUNITZ_2"/>
    <property type="match status" value="1"/>
</dbReference>
<keyword evidence="9" id="KW-0732">Signal</keyword>
<protein>
    <recommendedName>
        <fullName evidence="10">BPTI/Kunitz inhibitor domain-containing protein</fullName>
    </recommendedName>
</protein>
<keyword evidence="12" id="KW-1185">Reference proteome</keyword>
<keyword evidence="4" id="KW-0722">Serine protease inhibitor</keyword>
<comment type="caution">
    <text evidence="11">The sequence shown here is derived from an EMBL/GenBank/DDBJ whole genome shotgun (WGS) entry which is preliminary data.</text>
</comment>
<evidence type="ECO:0000256" key="7">
    <source>
        <dbReference type="ARBA" id="ARBA00034146"/>
    </source>
</evidence>
<feature type="non-terminal residue" evidence="11">
    <location>
        <position position="218"/>
    </location>
</feature>
<dbReference type="PANTHER" id="PTHR10083">
    <property type="entry name" value="KUNITZ-TYPE PROTEASE INHIBITOR-RELATED"/>
    <property type="match status" value="1"/>
</dbReference>
<dbReference type="Gene3D" id="4.10.410.10">
    <property type="entry name" value="Pancreatic trypsin inhibitor Kunitz domain"/>
    <property type="match status" value="1"/>
</dbReference>
<dbReference type="SMART" id="SM00131">
    <property type="entry name" value="KU"/>
    <property type="match status" value="1"/>
</dbReference>
<keyword evidence="3" id="KW-0646">Protease inhibitor</keyword>
<keyword evidence="6" id="KW-0800">Toxin</keyword>
<evidence type="ECO:0000256" key="6">
    <source>
        <dbReference type="ARBA" id="ARBA00023240"/>
    </source>
</evidence>
<dbReference type="Proteomes" id="UP001177023">
    <property type="component" value="Unassembled WGS sequence"/>
</dbReference>
<evidence type="ECO:0000256" key="5">
    <source>
        <dbReference type="ARBA" id="ARBA00023157"/>
    </source>
</evidence>
<comment type="subcellular location">
    <subcellularLocation>
        <location evidence="1">Secreted</location>
    </subcellularLocation>
</comment>
<evidence type="ECO:0000259" key="10">
    <source>
        <dbReference type="PROSITE" id="PS50279"/>
    </source>
</evidence>